<reference evidence="9 10" key="1">
    <citation type="journal article" date="2016" name="Sci. Rep.">
        <title>Peltaster fructicola genome reveals evolution from an invasive phytopathogen to an ectophytic parasite.</title>
        <authorList>
            <person name="Xu C."/>
            <person name="Chen H."/>
            <person name="Gleason M.L."/>
            <person name="Xu J.R."/>
            <person name="Liu H."/>
            <person name="Zhang R."/>
            <person name="Sun G."/>
        </authorList>
    </citation>
    <scope>NUCLEOTIDE SEQUENCE [LARGE SCALE GENOMIC DNA]</scope>
    <source>
        <strain evidence="9 10">LNHT1506</strain>
    </source>
</reference>
<dbReference type="EMBL" id="CP051140">
    <property type="protein sequence ID" value="QIW97446.1"/>
    <property type="molecule type" value="Genomic_DNA"/>
</dbReference>
<feature type="domain" description="Ima1 N-terminal" evidence="8">
    <location>
        <begin position="3"/>
        <end position="46"/>
    </location>
</feature>
<dbReference type="GO" id="GO:0005637">
    <property type="term" value="C:nuclear inner membrane"/>
    <property type="evidence" value="ECO:0007669"/>
    <property type="project" value="UniProtKB-SubCell"/>
</dbReference>
<evidence type="ECO:0000256" key="2">
    <source>
        <dbReference type="ARBA" id="ARBA00022692"/>
    </source>
</evidence>
<dbReference type="PANTHER" id="PTHR28538">
    <property type="entry name" value="INTEGRAL INNER NUCLEAR MEMBRANE PROTEIN IMA1"/>
    <property type="match status" value="1"/>
</dbReference>
<dbReference type="GO" id="GO:0034506">
    <property type="term" value="C:chromosome, centromeric core domain"/>
    <property type="evidence" value="ECO:0007669"/>
    <property type="project" value="TreeGrafter"/>
</dbReference>
<evidence type="ECO:0000313" key="9">
    <source>
        <dbReference type="EMBL" id="QIW97446.1"/>
    </source>
</evidence>
<keyword evidence="10" id="KW-1185">Reference proteome</keyword>
<evidence type="ECO:0000256" key="7">
    <source>
        <dbReference type="SAM" id="Phobius"/>
    </source>
</evidence>
<evidence type="ECO:0000256" key="4">
    <source>
        <dbReference type="ARBA" id="ARBA00023136"/>
    </source>
</evidence>
<dbReference type="AlphaFoldDB" id="A0A6H0XRQ9"/>
<feature type="transmembrane region" description="Helical" evidence="7">
    <location>
        <begin position="525"/>
        <end position="547"/>
    </location>
</feature>
<dbReference type="PANTHER" id="PTHR28538:SF1">
    <property type="entry name" value="INTEGRAL INNER NUCLEAR MEMBRANE PROTEIN IMA1"/>
    <property type="match status" value="1"/>
</dbReference>
<comment type="subcellular location">
    <subcellularLocation>
        <location evidence="1">Nucleus inner membrane</location>
        <topology evidence="1">Multi-pass membrane protein</topology>
    </subcellularLocation>
</comment>
<evidence type="ECO:0000256" key="1">
    <source>
        <dbReference type="ARBA" id="ARBA00004473"/>
    </source>
</evidence>
<feature type="region of interest" description="Disordered" evidence="6">
    <location>
        <begin position="385"/>
        <end position="413"/>
    </location>
</feature>
<gene>
    <name evidence="9" type="ORF">AMS68_002964</name>
</gene>
<keyword evidence="5" id="KW-0539">Nucleus</keyword>
<dbReference type="Pfam" id="PF09779">
    <property type="entry name" value="Ima1_N"/>
    <property type="match status" value="1"/>
</dbReference>
<dbReference type="OrthoDB" id="5966927at2759"/>
<protein>
    <recommendedName>
        <fullName evidence="8">Ima1 N-terminal domain-containing protein</fullName>
    </recommendedName>
</protein>
<feature type="compositionally biased region" description="Polar residues" evidence="6">
    <location>
        <begin position="460"/>
        <end position="476"/>
    </location>
</feature>
<evidence type="ECO:0000313" key="10">
    <source>
        <dbReference type="Proteomes" id="UP000503462"/>
    </source>
</evidence>
<evidence type="ECO:0000259" key="8">
    <source>
        <dbReference type="Pfam" id="PF09779"/>
    </source>
</evidence>
<organism evidence="9 10">
    <name type="scientific">Peltaster fructicola</name>
    <dbReference type="NCBI Taxonomy" id="286661"/>
    <lineage>
        <taxon>Eukaryota</taxon>
        <taxon>Fungi</taxon>
        <taxon>Dikarya</taxon>
        <taxon>Ascomycota</taxon>
        <taxon>Pezizomycotina</taxon>
        <taxon>Dothideomycetes</taxon>
        <taxon>Dothideomycetes incertae sedis</taxon>
        <taxon>Peltaster</taxon>
    </lineage>
</organism>
<dbReference type="Proteomes" id="UP000503462">
    <property type="component" value="Chromosome 2"/>
</dbReference>
<feature type="compositionally biased region" description="Basic and acidic residues" evidence="6">
    <location>
        <begin position="439"/>
        <end position="459"/>
    </location>
</feature>
<dbReference type="GO" id="GO:0044732">
    <property type="term" value="C:mitotic spindle pole body"/>
    <property type="evidence" value="ECO:0007669"/>
    <property type="project" value="TreeGrafter"/>
</dbReference>
<keyword evidence="3 7" id="KW-1133">Transmembrane helix</keyword>
<evidence type="ECO:0000256" key="5">
    <source>
        <dbReference type="ARBA" id="ARBA00023242"/>
    </source>
</evidence>
<name>A0A6H0XRQ9_9PEZI</name>
<evidence type="ECO:0000256" key="6">
    <source>
        <dbReference type="SAM" id="MobiDB-lite"/>
    </source>
</evidence>
<dbReference type="InterPro" id="IPR042321">
    <property type="entry name" value="Ima1"/>
</dbReference>
<proteinExistence type="predicted"/>
<dbReference type="InterPro" id="IPR018617">
    <property type="entry name" value="Ima1_N"/>
</dbReference>
<feature type="region of interest" description="Disordered" evidence="6">
    <location>
        <begin position="439"/>
        <end position="486"/>
    </location>
</feature>
<dbReference type="GO" id="GO:0034992">
    <property type="term" value="C:microtubule organizing center attachment site"/>
    <property type="evidence" value="ECO:0007669"/>
    <property type="project" value="TreeGrafter"/>
</dbReference>
<keyword evidence="4 7" id="KW-0472">Membrane</keyword>
<accession>A0A6H0XRQ9</accession>
<sequence length="564" mass="63319">MHHELLSNYLPDEDDPEYAKFERGLPDYKRRLDEQYPQICADCAPKAQSMIHDADYYSMTNNASRLMVNSRGGRRSLSPVAVVGRDSWTKIAARTALTVVGWLVFLSAAYQVLWHGFAVAQLQQESVRDISDSHRLHPPVKASQCLEEVSRVYLSGDCCTLAGNLIPRLLLISFCCLWYNHGLKQLYSPNVRIASVNGWTSHLALTFFTLLVRIVAYSVRQAVRTPQLLVLSSRQEQAVHMAAIALIIVGHYLARQSISTEKWRVNGSMMPRPEDRNILGQFAGPAADKQAQRASRIAPSVLLSKENAAPFPIQNLTADYSARPSAHSDYGDPMDIEPVPPAQSLNISQKSDWNLVRTNIFSIEDEMRAKQERNRRTAFDDDKHMYFRPPRQATPFRGRLPQAPMSQERKLRNPVTQVPRFKEPSVTQSQGFLQQMRNGIDRGKGFAKRDRSTDSDRSEVTTGAASRTRGQLNLSESDWHLPTDVNATTGLEDQFGGTLKINDRAEPGQSQAATVHRLSLSPQQWYTAALVASIAVLLVLLLDVGGLRRGICLYFVRQLKTMGY</sequence>
<evidence type="ECO:0000256" key="3">
    <source>
        <dbReference type="ARBA" id="ARBA00022989"/>
    </source>
</evidence>
<keyword evidence="2 7" id="KW-0812">Transmembrane</keyword>
<dbReference type="GO" id="GO:0071765">
    <property type="term" value="P:nuclear inner membrane organization"/>
    <property type="evidence" value="ECO:0007669"/>
    <property type="project" value="InterPro"/>
</dbReference>